<dbReference type="GO" id="GO:0005737">
    <property type="term" value="C:cytoplasm"/>
    <property type="evidence" value="ECO:0007669"/>
    <property type="project" value="TreeGrafter"/>
</dbReference>
<feature type="compositionally biased region" description="Basic and acidic residues" evidence="6">
    <location>
        <begin position="39"/>
        <end position="62"/>
    </location>
</feature>
<feature type="region of interest" description="Disordered" evidence="6">
    <location>
        <begin position="379"/>
        <end position="428"/>
    </location>
</feature>
<feature type="compositionally biased region" description="Basic and acidic residues" evidence="6">
    <location>
        <begin position="819"/>
        <end position="846"/>
    </location>
</feature>
<feature type="compositionally biased region" description="Pro residues" evidence="6">
    <location>
        <begin position="97"/>
        <end position="108"/>
    </location>
</feature>
<sequence length="936" mass="103799">MEKFPVPNKTLSRIKSKSGALLRTKSSSRSSALSSLSQDKGKTRAVDNENPSREQSQNDKDAAGSFPSERVINQARSLHLSSTPSSKRLRLTQHPPTSSPSPPPPNPNILPTRSPSPVLISTPPRVRAEPIGETRSFISDQHVFTSPFTFTTKEDRERVRAGILREEGSADSGRMTEFSSSSSSSNLAQSARSSPEVNVTSRPIRQASRALRSGLIITDRINPDTRKQRKYRHKQSAALSLTDGQNTMCVWKSQGRGEIRITRADFYRTTVDEGYLNDTLIEFGLKECFHRATIRNPELADKVHIFNSFLYMKLTDPAVTRKGLDPWETVKRWTMGKVDLFEKKYLVVPINENYHWYMAIIVNPRAIIPSPPLSKSLADQTVKEAKKSSPAQKKVSTYAPRRSTRGRNDSNIREVAEGTDAEVGRGDDREMEAAQERITPYIFLFDSFGTSRPQPGHVLTRYLCSEAIASSRLEEGADVQPLVHRKADVPTQHDFSSCGVYLLHYADVFFSDPDLAVQQILAQPMKKTAKIRARIDSARDVFWRSTELGDKREDISNRILRIEAEWKASRATDIEERAKEETIEEEDIDIEEHNSPHSRSSSEVVPDSIPMDYILSLESEQESQTIYERMRLAFPSSAATSAHPGGMDDSVSSSITIDPLSESRSDNSDLLKYPSLNVEAVGENLSASETRLDKELPREGEIVFSTLRSHISPTPSPDCRSRPGQSGTDDLLSFSITRPSSPPSISPEERLPVDSVENPRSGLRVSLGETTSDLISTLPSHLSPTPSPPPRTLPSTAKHEALSPRSIKPLSSEVIPSSVDDRPRFLLGKPEDESNESRREDGHLTERFIPNSPLSLASALPLTTAEAVHVSISPNTTHSNSSPLVLQQRTGETSDSAPSLTAKGKGKGKRRRVEDSSEIFTPALRKSTRSTNDRAE</sequence>
<feature type="region of interest" description="Disordered" evidence="6">
    <location>
        <begin position="706"/>
        <end position="763"/>
    </location>
</feature>
<keyword evidence="4" id="KW-0833">Ubl conjugation pathway</keyword>
<name>A0A0F7SY25_PHARH</name>
<comment type="similarity">
    <text evidence="1">Belongs to the peptidase C48 family.</text>
</comment>
<dbReference type="SUPFAM" id="SSF54001">
    <property type="entry name" value="Cysteine proteinases"/>
    <property type="match status" value="1"/>
</dbReference>
<evidence type="ECO:0000256" key="6">
    <source>
        <dbReference type="SAM" id="MobiDB-lite"/>
    </source>
</evidence>
<evidence type="ECO:0000313" key="8">
    <source>
        <dbReference type="EMBL" id="CED85163.1"/>
    </source>
</evidence>
<evidence type="ECO:0000256" key="2">
    <source>
        <dbReference type="ARBA" id="ARBA00022553"/>
    </source>
</evidence>
<evidence type="ECO:0000256" key="5">
    <source>
        <dbReference type="ARBA" id="ARBA00022801"/>
    </source>
</evidence>
<feature type="domain" description="Ubiquitin-like protease family profile" evidence="7">
    <location>
        <begin position="259"/>
        <end position="509"/>
    </location>
</feature>
<feature type="region of interest" description="Disordered" evidence="6">
    <location>
        <begin position="873"/>
        <end position="936"/>
    </location>
</feature>
<feature type="compositionally biased region" description="Low complexity" evidence="6">
    <location>
        <begin position="775"/>
        <end position="784"/>
    </location>
</feature>
<feature type="compositionally biased region" description="Polar residues" evidence="6">
    <location>
        <begin position="873"/>
        <end position="899"/>
    </location>
</feature>
<feature type="compositionally biased region" description="Polar residues" evidence="6">
    <location>
        <begin position="74"/>
        <end position="86"/>
    </location>
</feature>
<dbReference type="PANTHER" id="PTHR46896:SF3">
    <property type="entry name" value="FI06413P-RELATED"/>
    <property type="match status" value="1"/>
</dbReference>
<feature type="compositionally biased region" description="Basic and acidic residues" evidence="6">
    <location>
        <begin position="406"/>
        <end position="428"/>
    </location>
</feature>
<dbReference type="PANTHER" id="PTHR46896">
    <property type="entry name" value="SENTRIN-SPECIFIC PROTEASE"/>
    <property type="match status" value="1"/>
</dbReference>
<feature type="region of interest" description="Disordered" evidence="6">
    <location>
        <begin position="775"/>
        <end position="846"/>
    </location>
</feature>
<evidence type="ECO:0000256" key="4">
    <source>
        <dbReference type="ARBA" id="ARBA00022786"/>
    </source>
</evidence>
<evidence type="ECO:0000256" key="3">
    <source>
        <dbReference type="ARBA" id="ARBA00022670"/>
    </source>
</evidence>
<accession>A0A0F7SY25</accession>
<feature type="region of interest" description="Disordered" evidence="6">
    <location>
        <begin position="164"/>
        <end position="204"/>
    </location>
</feature>
<feature type="region of interest" description="Disordered" evidence="6">
    <location>
        <begin position="1"/>
        <end position="123"/>
    </location>
</feature>
<evidence type="ECO:0000256" key="1">
    <source>
        <dbReference type="ARBA" id="ARBA00005234"/>
    </source>
</evidence>
<proteinExistence type="inferred from homology"/>
<dbReference type="InterPro" id="IPR051947">
    <property type="entry name" value="Sentrin-specific_protease"/>
</dbReference>
<dbReference type="GO" id="GO:0016926">
    <property type="term" value="P:protein desumoylation"/>
    <property type="evidence" value="ECO:0007669"/>
    <property type="project" value="TreeGrafter"/>
</dbReference>
<dbReference type="GO" id="GO:0070139">
    <property type="term" value="F:SUMO-specific endopeptidase activity"/>
    <property type="evidence" value="ECO:0007669"/>
    <property type="project" value="TreeGrafter"/>
</dbReference>
<feature type="compositionally biased region" description="Low complexity" evidence="6">
    <location>
        <begin position="179"/>
        <end position="194"/>
    </location>
</feature>
<organism evidence="8">
    <name type="scientific">Phaffia rhodozyma</name>
    <name type="common">Yeast</name>
    <name type="synonym">Xanthophyllomyces dendrorhous</name>
    <dbReference type="NCBI Taxonomy" id="264483"/>
    <lineage>
        <taxon>Eukaryota</taxon>
        <taxon>Fungi</taxon>
        <taxon>Dikarya</taxon>
        <taxon>Basidiomycota</taxon>
        <taxon>Agaricomycotina</taxon>
        <taxon>Tremellomycetes</taxon>
        <taxon>Cystofilobasidiales</taxon>
        <taxon>Mrakiaceae</taxon>
        <taxon>Phaffia</taxon>
    </lineage>
</organism>
<dbReference type="Pfam" id="PF02902">
    <property type="entry name" value="Peptidase_C48"/>
    <property type="match status" value="1"/>
</dbReference>
<feature type="compositionally biased region" description="Low complexity" evidence="6">
    <location>
        <begin position="20"/>
        <end position="37"/>
    </location>
</feature>
<protein>
    <submittedName>
        <fullName evidence="8">Protease, Ulp1 family</fullName>
    </submittedName>
</protein>
<dbReference type="GO" id="GO:0006508">
    <property type="term" value="P:proteolysis"/>
    <property type="evidence" value="ECO:0007669"/>
    <property type="project" value="UniProtKB-KW"/>
</dbReference>
<evidence type="ECO:0000259" key="7">
    <source>
        <dbReference type="PROSITE" id="PS50600"/>
    </source>
</evidence>
<dbReference type="PROSITE" id="PS50600">
    <property type="entry name" value="ULP_PROTEASE"/>
    <property type="match status" value="1"/>
</dbReference>
<feature type="compositionally biased region" description="Basic and acidic residues" evidence="6">
    <location>
        <begin position="572"/>
        <end position="581"/>
    </location>
</feature>
<dbReference type="EMBL" id="LN483332">
    <property type="protein sequence ID" value="CED85163.1"/>
    <property type="molecule type" value="Genomic_DNA"/>
</dbReference>
<dbReference type="GO" id="GO:0005634">
    <property type="term" value="C:nucleus"/>
    <property type="evidence" value="ECO:0007669"/>
    <property type="project" value="TreeGrafter"/>
</dbReference>
<keyword evidence="2" id="KW-0597">Phosphoprotein</keyword>
<feature type="region of interest" description="Disordered" evidence="6">
    <location>
        <begin position="572"/>
        <end position="605"/>
    </location>
</feature>
<feature type="region of interest" description="Disordered" evidence="6">
    <location>
        <begin position="638"/>
        <end position="669"/>
    </location>
</feature>
<dbReference type="AlphaFoldDB" id="A0A0F7SY25"/>
<reference evidence="8" key="1">
    <citation type="submission" date="2014-08" db="EMBL/GenBank/DDBJ databases">
        <authorList>
            <person name="Sharma Rahul"/>
            <person name="Thines Marco"/>
        </authorList>
    </citation>
    <scope>NUCLEOTIDE SEQUENCE</scope>
</reference>
<dbReference type="InterPro" id="IPR038765">
    <property type="entry name" value="Papain-like_cys_pep_sf"/>
</dbReference>
<keyword evidence="3 8" id="KW-0645">Protease</keyword>
<dbReference type="Gene3D" id="3.40.395.10">
    <property type="entry name" value="Adenoviral Proteinase, Chain A"/>
    <property type="match status" value="1"/>
</dbReference>
<dbReference type="InterPro" id="IPR003653">
    <property type="entry name" value="Peptidase_C48_C"/>
</dbReference>
<keyword evidence="5" id="KW-0378">Hydrolase</keyword>